<accession>A0AAW0P129</accession>
<dbReference type="AlphaFoldDB" id="A0AAW0P129"/>
<dbReference type="EMBL" id="JBBPFD010000010">
    <property type="protein sequence ID" value="KAK7910506.1"/>
    <property type="molecule type" value="Genomic_DNA"/>
</dbReference>
<evidence type="ECO:0000313" key="3">
    <source>
        <dbReference type="Proteomes" id="UP001460270"/>
    </source>
</evidence>
<reference evidence="3" key="1">
    <citation type="submission" date="2024-04" db="EMBL/GenBank/DDBJ databases">
        <title>Salinicola lusitanus LLJ914,a marine bacterium isolated from the Okinawa Trough.</title>
        <authorList>
            <person name="Li J."/>
        </authorList>
    </citation>
    <scope>NUCLEOTIDE SEQUENCE [LARGE SCALE GENOMIC DNA]</scope>
</reference>
<feature type="region of interest" description="Disordered" evidence="1">
    <location>
        <begin position="168"/>
        <end position="201"/>
    </location>
</feature>
<proteinExistence type="predicted"/>
<comment type="caution">
    <text evidence="2">The sequence shown here is derived from an EMBL/GenBank/DDBJ whole genome shotgun (WGS) entry which is preliminary data.</text>
</comment>
<gene>
    <name evidence="2" type="ORF">WMY93_015190</name>
</gene>
<protein>
    <submittedName>
        <fullName evidence="2">Uncharacterized protein</fullName>
    </submittedName>
</protein>
<evidence type="ECO:0000313" key="2">
    <source>
        <dbReference type="EMBL" id="KAK7910506.1"/>
    </source>
</evidence>
<feature type="region of interest" description="Disordered" evidence="1">
    <location>
        <begin position="82"/>
        <end position="107"/>
    </location>
</feature>
<dbReference type="Proteomes" id="UP001460270">
    <property type="component" value="Unassembled WGS sequence"/>
</dbReference>
<name>A0AAW0P129_9GOBI</name>
<sequence>MFTSEPTAAHEHHPNYTAHRNCSRYFQEWGRSLDAFSDQSVRWMSGQNLTACAEKSLSGPLHGARVGFVTLSPCPCTGNRVEEPGQNPGETRCGETDLKRRTGPRAQTGEARWVEASDRTWIWSVRLDSVLRLERRAGLRLRTGPGFGASDQQEESICFGCPLGHGTEEEEKKSVLGPSHKPTEEGTRRLLPSGTRAEAGQ</sequence>
<organism evidence="2 3">
    <name type="scientific">Mugilogobius chulae</name>
    <name type="common">yellowstripe goby</name>
    <dbReference type="NCBI Taxonomy" id="88201"/>
    <lineage>
        <taxon>Eukaryota</taxon>
        <taxon>Metazoa</taxon>
        <taxon>Chordata</taxon>
        <taxon>Craniata</taxon>
        <taxon>Vertebrata</taxon>
        <taxon>Euteleostomi</taxon>
        <taxon>Actinopterygii</taxon>
        <taxon>Neopterygii</taxon>
        <taxon>Teleostei</taxon>
        <taxon>Neoteleostei</taxon>
        <taxon>Acanthomorphata</taxon>
        <taxon>Gobiaria</taxon>
        <taxon>Gobiiformes</taxon>
        <taxon>Gobioidei</taxon>
        <taxon>Gobiidae</taxon>
        <taxon>Gobionellinae</taxon>
        <taxon>Mugilogobius</taxon>
    </lineage>
</organism>
<evidence type="ECO:0000256" key="1">
    <source>
        <dbReference type="SAM" id="MobiDB-lite"/>
    </source>
</evidence>
<keyword evidence="3" id="KW-1185">Reference proteome</keyword>